<dbReference type="CDD" id="cd09276">
    <property type="entry name" value="Rnase_HI_RT_non_LTR"/>
    <property type="match status" value="1"/>
</dbReference>
<keyword evidence="3" id="KW-1185">Reference proteome</keyword>
<feature type="non-terminal residue" evidence="2">
    <location>
        <position position="1"/>
    </location>
</feature>
<dbReference type="EMBL" id="KQ982130">
    <property type="protein sequence ID" value="KYQ59843.1"/>
    <property type="molecule type" value="Genomic_DNA"/>
</dbReference>
<evidence type="ECO:0000313" key="3">
    <source>
        <dbReference type="Proteomes" id="UP000075809"/>
    </source>
</evidence>
<dbReference type="Gene3D" id="3.30.420.10">
    <property type="entry name" value="Ribonuclease H-like superfamily/Ribonuclease H"/>
    <property type="match status" value="1"/>
</dbReference>
<protein>
    <recommendedName>
        <fullName evidence="1">RNase H type-1 domain-containing protein</fullName>
    </recommendedName>
</protein>
<dbReference type="InterPro" id="IPR036397">
    <property type="entry name" value="RNaseH_sf"/>
</dbReference>
<dbReference type="AlphaFoldDB" id="A0A151XHG6"/>
<dbReference type="InterPro" id="IPR012337">
    <property type="entry name" value="RNaseH-like_sf"/>
</dbReference>
<reference evidence="2 3" key="1">
    <citation type="submission" date="2015-09" db="EMBL/GenBank/DDBJ databases">
        <title>Trachymyrmex zeteki WGS genome.</title>
        <authorList>
            <person name="Nygaard S."/>
            <person name="Hu H."/>
            <person name="Boomsma J."/>
            <person name="Zhang G."/>
        </authorList>
    </citation>
    <scope>NUCLEOTIDE SEQUENCE [LARGE SCALE GENOMIC DNA]</scope>
    <source>
        <strain evidence="2">Tzet28-1</strain>
        <tissue evidence="2">Whole body</tissue>
    </source>
</reference>
<organism evidence="2 3">
    <name type="scientific">Mycetomoellerius zeteki</name>
    <dbReference type="NCBI Taxonomy" id="64791"/>
    <lineage>
        <taxon>Eukaryota</taxon>
        <taxon>Metazoa</taxon>
        <taxon>Ecdysozoa</taxon>
        <taxon>Arthropoda</taxon>
        <taxon>Hexapoda</taxon>
        <taxon>Insecta</taxon>
        <taxon>Pterygota</taxon>
        <taxon>Neoptera</taxon>
        <taxon>Endopterygota</taxon>
        <taxon>Hymenoptera</taxon>
        <taxon>Apocrita</taxon>
        <taxon>Aculeata</taxon>
        <taxon>Formicoidea</taxon>
        <taxon>Formicidae</taxon>
        <taxon>Myrmicinae</taxon>
        <taxon>Mycetomoellerius</taxon>
    </lineage>
</organism>
<dbReference type="GO" id="GO:0003676">
    <property type="term" value="F:nucleic acid binding"/>
    <property type="evidence" value="ECO:0007669"/>
    <property type="project" value="InterPro"/>
</dbReference>
<dbReference type="InterPro" id="IPR002156">
    <property type="entry name" value="RNaseH_domain"/>
</dbReference>
<evidence type="ECO:0000313" key="2">
    <source>
        <dbReference type="EMBL" id="KYQ59843.1"/>
    </source>
</evidence>
<gene>
    <name evidence="2" type="ORF">ALC60_01228</name>
</gene>
<name>A0A151XHG6_9HYME</name>
<sequence>QIANVLLENDCIAGRENVSDRCPLPLVSYEESSSRIVPSTNLDITDVEHLCRFWISMRHANDGTWNLYASLQLDDTAILQAIITACENKCSNIVIFTDSKRVLEAISHTSVNHKNYLISYIKQNLWLAFQLETVVTLFWVPSHKGILGNEIADQLARNACNSNFLYTKFHTLIFNLKREEIVLVNRIRSNHYNLRYSFHRKNIVDSPDCACGDPR</sequence>
<dbReference type="Pfam" id="PF00075">
    <property type="entry name" value="RNase_H"/>
    <property type="match status" value="1"/>
</dbReference>
<accession>A0A151XHG6</accession>
<proteinExistence type="predicted"/>
<dbReference type="GO" id="GO:0004523">
    <property type="term" value="F:RNA-DNA hybrid ribonuclease activity"/>
    <property type="evidence" value="ECO:0007669"/>
    <property type="project" value="InterPro"/>
</dbReference>
<dbReference type="Proteomes" id="UP000075809">
    <property type="component" value="Unassembled WGS sequence"/>
</dbReference>
<evidence type="ECO:0000259" key="1">
    <source>
        <dbReference type="PROSITE" id="PS50879"/>
    </source>
</evidence>
<dbReference type="PROSITE" id="PS50879">
    <property type="entry name" value="RNASE_H_1"/>
    <property type="match status" value="1"/>
</dbReference>
<dbReference type="SUPFAM" id="SSF53098">
    <property type="entry name" value="Ribonuclease H-like"/>
    <property type="match status" value="1"/>
</dbReference>
<feature type="domain" description="RNase H type-1" evidence="1">
    <location>
        <begin position="22"/>
        <end position="161"/>
    </location>
</feature>